<dbReference type="GO" id="GO:0016616">
    <property type="term" value="F:oxidoreductase activity, acting on the CH-OH group of donors, NAD or NADP as acceptor"/>
    <property type="evidence" value="ECO:0007669"/>
    <property type="project" value="InterPro"/>
</dbReference>
<evidence type="ECO:0000256" key="1">
    <source>
        <dbReference type="ARBA" id="ARBA00001947"/>
    </source>
</evidence>
<evidence type="ECO:0000313" key="8">
    <source>
        <dbReference type="Proteomes" id="UP001383192"/>
    </source>
</evidence>
<proteinExistence type="inferred from homology"/>
<gene>
    <name evidence="7" type="ORF">VNI00_006085</name>
</gene>
<comment type="similarity">
    <text evidence="5">Belongs to the zinc-containing alcohol dehydrogenase family.</text>
</comment>
<evidence type="ECO:0000256" key="5">
    <source>
        <dbReference type="RuleBase" id="RU361277"/>
    </source>
</evidence>
<dbReference type="InterPro" id="IPR020843">
    <property type="entry name" value="ER"/>
</dbReference>
<comment type="cofactor">
    <cofactor evidence="1 5">
        <name>Zn(2+)</name>
        <dbReference type="ChEBI" id="CHEBI:29105"/>
    </cofactor>
</comment>
<accession>A0AAW0DBB3</accession>
<dbReference type="InterPro" id="IPR029752">
    <property type="entry name" value="D-isomer_DH_CS1"/>
</dbReference>
<organism evidence="7 8">
    <name type="scientific">Paramarasmius palmivorus</name>
    <dbReference type="NCBI Taxonomy" id="297713"/>
    <lineage>
        <taxon>Eukaryota</taxon>
        <taxon>Fungi</taxon>
        <taxon>Dikarya</taxon>
        <taxon>Basidiomycota</taxon>
        <taxon>Agaricomycotina</taxon>
        <taxon>Agaricomycetes</taxon>
        <taxon>Agaricomycetidae</taxon>
        <taxon>Agaricales</taxon>
        <taxon>Marasmiineae</taxon>
        <taxon>Marasmiaceae</taxon>
        <taxon>Paramarasmius</taxon>
    </lineage>
</organism>
<dbReference type="Pfam" id="PF08240">
    <property type="entry name" value="ADH_N"/>
    <property type="match status" value="1"/>
</dbReference>
<dbReference type="AlphaFoldDB" id="A0AAW0DBB3"/>
<dbReference type="Gene3D" id="3.90.180.10">
    <property type="entry name" value="Medium-chain alcohol dehydrogenases, catalytic domain"/>
    <property type="match status" value="1"/>
</dbReference>
<name>A0AAW0DBB3_9AGAR</name>
<keyword evidence="2 5" id="KW-0479">Metal-binding</keyword>
<evidence type="ECO:0000259" key="6">
    <source>
        <dbReference type="SMART" id="SM00829"/>
    </source>
</evidence>
<comment type="caution">
    <text evidence="7">The sequence shown here is derived from an EMBL/GenBank/DDBJ whole genome shotgun (WGS) entry which is preliminary data.</text>
</comment>
<evidence type="ECO:0000256" key="3">
    <source>
        <dbReference type="ARBA" id="ARBA00022833"/>
    </source>
</evidence>
<dbReference type="Proteomes" id="UP001383192">
    <property type="component" value="Unassembled WGS sequence"/>
</dbReference>
<dbReference type="SMART" id="SM00829">
    <property type="entry name" value="PKS_ER"/>
    <property type="match status" value="1"/>
</dbReference>
<evidence type="ECO:0000313" key="7">
    <source>
        <dbReference type="EMBL" id="KAK7047757.1"/>
    </source>
</evidence>
<dbReference type="Pfam" id="PF00107">
    <property type="entry name" value="ADH_zinc_N"/>
    <property type="match status" value="1"/>
</dbReference>
<dbReference type="InterPro" id="IPR047109">
    <property type="entry name" value="CAD-like"/>
</dbReference>
<dbReference type="InterPro" id="IPR013154">
    <property type="entry name" value="ADH-like_N"/>
</dbReference>
<evidence type="ECO:0000256" key="2">
    <source>
        <dbReference type="ARBA" id="ARBA00022723"/>
    </source>
</evidence>
<dbReference type="InterPro" id="IPR013149">
    <property type="entry name" value="ADH-like_C"/>
</dbReference>
<keyword evidence="3 5" id="KW-0862">Zinc</keyword>
<dbReference type="GO" id="GO:0008270">
    <property type="term" value="F:zinc ion binding"/>
    <property type="evidence" value="ECO:0007669"/>
    <property type="project" value="InterPro"/>
</dbReference>
<sequence>MEGITFRGSKGGKIVQSTFKREKLGADEVLVKVTHSGLCGTDLHYLEVDMVLGHEGVGIVQDTGSDCKEFKIGDRVGWGYIHDNCGVCEQCTTGQDQYCVNGKGYGSANLDQGSFSNIGVWKESWLFKVPEDLSSEYAAPLMCGGATVFTPLIEYVKPTDRVGIVGIGGLGHLAIQFAAKMGCDVVVFSGTNSKRDEALSLGAREFYATKGVEDFATLGVTKPVNRLILTTSSLQDVGKYYTVLAQQATIIPLTVSDKDMVAPHQQTILRGIKLVGTVVSGRYLQKKMLEFAERNHVHPIVEKFPMSVEGITEAVDKLKAGKTRYRGVLAWDL</sequence>
<dbReference type="PROSITE" id="PS00059">
    <property type="entry name" value="ADH_ZINC"/>
    <property type="match status" value="1"/>
</dbReference>
<dbReference type="PANTHER" id="PTHR42683">
    <property type="entry name" value="ALDEHYDE REDUCTASE"/>
    <property type="match status" value="1"/>
</dbReference>
<keyword evidence="4" id="KW-0560">Oxidoreductase</keyword>
<dbReference type="InterPro" id="IPR002328">
    <property type="entry name" value="ADH_Zn_CS"/>
</dbReference>
<dbReference type="PROSITE" id="PS00065">
    <property type="entry name" value="D_2_HYDROXYACID_DH_1"/>
    <property type="match status" value="1"/>
</dbReference>
<feature type="domain" description="Enoyl reductase (ER)" evidence="6">
    <location>
        <begin position="8"/>
        <end position="329"/>
    </location>
</feature>
<dbReference type="Gene3D" id="3.40.50.720">
    <property type="entry name" value="NAD(P)-binding Rossmann-like Domain"/>
    <property type="match status" value="1"/>
</dbReference>
<dbReference type="FunFam" id="3.40.50.720:FF:000022">
    <property type="entry name" value="Cinnamyl alcohol dehydrogenase"/>
    <property type="match status" value="1"/>
</dbReference>
<dbReference type="SUPFAM" id="SSF50129">
    <property type="entry name" value="GroES-like"/>
    <property type="match status" value="1"/>
</dbReference>
<dbReference type="InterPro" id="IPR011032">
    <property type="entry name" value="GroES-like_sf"/>
</dbReference>
<reference evidence="7 8" key="1">
    <citation type="submission" date="2024-01" db="EMBL/GenBank/DDBJ databases">
        <title>A draft genome for a cacao thread blight-causing isolate of Paramarasmius palmivorus.</title>
        <authorList>
            <person name="Baruah I.K."/>
            <person name="Bukari Y."/>
            <person name="Amoako-Attah I."/>
            <person name="Meinhardt L.W."/>
            <person name="Bailey B.A."/>
            <person name="Cohen S.P."/>
        </authorList>
    </citation>
    <scope>NUCLEOTIDE SEQUENCE [LARGE SCALE GENOMIC DNA]</scope>
    <source>
        <strain evidence="7 8">GH-12</strain>
    </source>
</reference>
<protein>
    <recommendedName>
        <fullName evidence="6">Enoyl reductase (ER) domain-containing protein</fullName>
    </recommendedName>
</protein>
<dbReference type="CDD" id="cd05283">
    <property type="entry name" value="CAD1"/>
    <property type="match status" value="1"/>
</dbReference>
<dbReference type="InterPro" id="IPR036291">
    <property type="entry name" value="NAD(P)-bd_dom_sf"/>
</dbReference>
<keyword evidence="8" id="KW-1185">Reference proteome</keyword>
<dbReference type="EMBL" id="JAYKXP010000018">
    <property type="protein sequence ID" value="KAK7047757.1"/>
    <property type="molecule type" value="Genomic_DNA"/>
</dbReference>
<evidence type="ECO:0000256" key="4">
    <source>
        <dbReference type="ARBA" id="ARBA00023002"/>
    </source>
</evidence>
<dbReference type="SUPFAM" id="SSF51735">
    <property type="entry name" value="NAD(P)-binding Rossmann-fold domains"/>
    <property type="match status" value="1"/>
</dbReference>